<dbReference type="GO" id="GO:0051015">
    <property type="term" value="F:actin filament binding"/>
    <property type="evidence" value="ECO:0007669"/>
    <property type="project" value="TreeGrafter"/>
</dbReference>
<dbReference type="AlphaFoldDB" id="A0AAW1D5R8"/>
<dbReference type="EMBL" id="JAPXFL010000006">
    <property type="protein sequence ID" value="KAK9505550.1"/>
    <property type="molecule type" value="Genomic_DNA"/>
</dbReference>
<evidence type="ECO:0000313" key="4">
    <source>
        <dbReference type="EMBL" id="KAK9505550.1"/>
    </source>
</evidence>
<comment type="caution">
    <text evidence="4">The sequence shown here is derived from an EMBL/GenBank/DDBJ whole genome shotgun (WGS) entry which is preliminary data.</text>
</comment>
<reference evidence="4 5" key="1">
    <citation type="submission" date="2022-12" db="EMBL/GenBank/DDBJ databases">
        <title>Chromosome-level genome assembly of true bugs.</title>
        <authorList>
            <person name="Ma L."/>
            <person name="Li H."/>
        </authorList>
    </citation>
    <scope>NUCLEOTIDE SEQUENCE [LARGE SCALE GENOMIC DNA]</scope>
    <source>
        <strain evidence="4">Lab_2022b</strain>
    </source>
</reference>
<gene>
    <name evidence="4" type="ORF">O3M35_009576</name>
</gene>
<dbReference type="GO" id="GO:0005737">
    <property type="term" value="C:cytoplasm"/>
    <property type="evidence" value="ECO:0007669"/>
    <property type="project" value="TreeGrafter"/>
</dbReference>
<name>A0AAW1D5R8_9HEMI</name>
<keyword evidence="1" id="KW-0677">Repeat</keyword>
<feature type="compositionally biased region" description="Polar residues" evidence="3">
    <location>
        <begin position="115"/>
        <end position="126"/>
    </location>
</feature>
<accession>A0AAW1D5R8</accession>
<organism evidence="4 5">
    <name type="scientific">Rhynocoris fuscipes</name>
    <dbReference type="NCBI Taxonomy" id="488301"/>
    <lineage>
        <taxon>Eukaryota</taxon>
        <taxon>Metazoa</taxon>
        <taxon>Ecdysozoa</taxon>
        <taxon>Arthropoda</taxon>
        <taxon>Hexapoda</taxon>
        <taxon>Insecta</taxon>
        <taxon>Pterygota</taxon>
        <taxon>Neoptera</taxon>
        <taxon>Paraneoptera</taxon>
        <taxon>Hemiptera</taxon>
        <taxon>Heteroptera</taxon>
        <taxon>Panheteroptera</taxon>
        <taxon>Cimicomorpha</taxon>
        <taxon>Reduviidae</taxon>
        <taxon>Harpactorinae</taxon>
        <taxon>Harpactorini</taxon>
        <taxon>Rhynocoris</taxon>
    </lineage>
</organism>
<feature type="compositionally biased region" description="Basic and acidic residues" evidence="3">
    <location>
        <begin position="160"/>
        <end position="181"/>
    </location>
</feature>
<proteinExistence type="predicted"/>
<dbReference type="PANTHER" id="PTHR24153:SF8">
    <property type="entry name" value="FORKED, ISOFORM F"/>
    <property type="match status" value="1"/>
</dbReference>
<evidence type="ECO:0000256" key="3">
    <source>
        <dbReference type="SAM" id="MobiDB-lite"/>
    </source>
</evidence>
<evidence type="ECO:0008006" key="6">
    <source>
        <dbReference type="Google" id="ProtNLM"/>
    </source>
</evidence>
<keyword evidence="2" id="KW-0040">ANK repeat</keyword>
<evidence type="ECO:0000256" key="2">
    <source>
        <dbReference type="ARBA" id="ARBA00023043"/>
    </source>
</evidence>
<dbReference type="Proteomes" id="UP001461498">
    <property type="component" value="Unassembled WGS sequence"/>
</dbReference>
<evidence type="ECO:0000256" key="1">
    <source>
        <dbReference type="ARBA" id="ARBA00022737"/>
    </source>
</evidence>
<dbReference type="GO" id="GO:0051017">
    <property type="term" value="P:actin filament bundle assembly"/>
    <property type="evidence" value="ECO:0007669"/>
    <property type="project" value="TreeGrafter"/>
</dbReference>
<evidence type="ECO:0000313" key="5">
    <source>
        <dbReference type="Proteomes" id="UP001461498"/>
    </source>
</evidence>
<dbReference type="InterPro" id="IPR052420">
    <property type="entry name" value="Espin/Espin-like"/>
</dbReference>
<feature type="region of interest" description="Disordered" evidence="3">
    <location>
        <begin position="115"/>
        <end position="194"/>
    </location>
</feature>
<dbReference type="PANTHER" id="PTHR24153">
    <property type="entry name" value="ESPIN"/>
    <property type="match status" value="1"/>
</dbReference>
<keyword evidence="5" id="KW-1185">Reference proteome</keyword>
<sequence length="208" mass="23613">MSKDISGIKKLKVERVKQEEKQGKEIASTISKQFTVDYFVDKMPEKDAAGNPIPAWKRQMLAKKAAEKARKEMEEELAREAEAKRLQAIPAWKRHLLQNMLRIIFNFLNSFRQSEEQQPNNGTAVTPTPPSGAAKPVQNGLQNGHIHNGSTIPPPPPMFETKKNKENSQPPAERKDSVVRQEDDEDNTPIIPWRAQLRKTNSTLNLLE</sequence>
<protein>
    <recommendedName>
        <fullName evidence="6">Espin</fullName>
    </recommendedName>
</protein>